<dbReference type="RefSeq" id="WP_344311959.1">
    <property type="nucleotide sequence ID" value="NZ_BAAANY010000015.1"/>
</dbReference>
<keyword evidence="3" id="KW-1185">Reference proteome</keyword>
<feature type="chain" id="PRO_5046104011" evidence="1">
    <location>
        <begin position="39"/>
        <end position="648"/>
    </location>
</feature>
<evidence type="ECO:0000313" key="2">
    <source>
        <dbReference type="EMBL" id="GAA1687983.1"/>
    </source>
</evidence>
<dbReference type="SUPFAM" id="SSF50998">
    <property type="entry name" value="Quinoprotein alcohol dehydrogenase-like"/>
    <property type="match status" value="1"/>
</dbReference>
<gene>
    <name evidence="2" type="ORF">GCM10009765_41820</name>
</gene>
<organism evidence="2 3">
    <name type="scientific">Fodinicola feengrottensis</name>
    <dbReference type="NCBI Taxonomy" id="435914"/>
    <lineage>
        <taxon>Bacteria</taxon>
        <taxon>Bacillati</taxon>
        <taxon>Actinomycetota</taxon>
        <taxon>Actinomycetes</taxon>
        <taxon>Mycobacteriales</taxon>
        <taxon>Fodinicola</taxon>
    </lineage>
</organism>
<proteinExistence type="predicted"/>
<dbReference type="EMBL" id="BAAANY010000015">
    <property type="protein sequence ID" value="GAA1687983.1"/>
    <property type="molecule type" value="Genomic_DNA"/>
</dbReference>
<protein>
    <submittedName>
        <fullName evidence="2">Uncharacterized protein</fullName>
    </submittedName>
</protein>
<evidence type="ECO:0000313" key="3">
    <source>
        <dbReference type="Proteomes" id="UP001500618"/>
    </source>
</evidence>
<name>A0ABN2HIF5_9ACTN</name>
<accession>A0ABN2HIF5</accession>
<sequence>MDDRSRSVFGSWARRVFTALVALTCAASVGGLATAAHASQAAQGKVVSAGPASYTPNVLDGQVDSIAQVGGTVILGGTFTQAQNAGGGAKVTRQHLLAFNATTGALSAFNPGTDGEVTKVQSAGDGQTVYVGGYFKTVRGVARPGLARVRLSDGAVMGGFTPSLDGGVTDLKLVGGRLWVAGRFTKVGGVAQPALATVNPTTGAYLPYMSLKFAEPQDGAPLQVTKMDVNPAGTRLVAVGSFNTINGYARAQIAQLTTTGSQAGLAWWATDFYDQACDDEFPSIMRNVSFSPDGGYFVVVTTGGPRGPDSPCDESARWETSSTGGGLRPSWVDFTGGDTAYSVVVTGTAIYLGGHFRWENNPNGNNAEAAGAVSRPGISALDPSNGLPFTWNPTRNPLGVGVLDLLATSAGLWVASDTDHIANQYHARIAFMPLSGGFSVRGTAAPGLPAKVYKQGGSNPYASGSFTFNGSKITQTMGGAGGGINWSDVRGSFMLNGQVYIGQSNGQLVRRAFGGGAFGGQVGVTGADRVVADQDWHQDVQSITSMYFHQGRLYYTLAGQNQLYYRYFTAQSDVVGALRFTAGTSSAFGQVKSGFYAGGRYCYSVSSDANLRCMSVSYGTVTSGPAVVSGPGVDGRNWQSSAMFAFQT</sequence>
<feature type="signal peptide" evidence="1">
    <location>
        <begin position="1"/>
        <end position="38"/>
    </location>
</feature>
<dbReference type="Proteomes" id="UP001500618">
    <property type="component" value="Unassembled WGS sequence"/>
</dbReference>
<keyword evidence="1" id="KW-0732">Signal</keyword>
<comment type="caution">
    <text evidence="2">The sequence shown here is derived from an EMBL/GenBank/DDBJ whole genome shotgun (WGS) entry which is preliminary data.</text>
</comment>
<evidence type="ECO:0000256" key="1">
    <source>
        <dbReference type="SAM" id="SignalP"/>
    </source>
</evidence>
<dbReference type="InterPro" id="IPR011047">
    <property type="entry name" value="Quinoprotein_ADH-like_sf"/>
</dbReference>
<reference evidence="2 3" key="1">
    <citation type="journal article" date="2019" name="Int. J. Syst. Evol. Microbiol.">
        <title>The Global Catalogue of Microorganisms (GCM) 10K type strain sequencing project: providing services to taxonomists for standard genome sequencing and annotation.</title>
        <authorList>
            <consortium name="The Broad Institute Genomics Platform"/>
            <consortium name="The Broad Institute Genome Sequencing Center for Infectious Disease"/>
            <person name="Wu L."/>
            <person name="Ma J."/>
        </authorList>
    </citation>
    <scope>NUCLEOTIDE SEQUENCE [LARGE SCALE GENOMIC DNA]</scope>
    <source>
        <strain evidence="2 3">JCM 14718</strain>
    </source>
</reference>